<reference evidence="3 4" key="1">
    <citation type="journal article" date="2018" name="Mol. Plant">
        <title>The genome of Artemisia annua provides insight into the evolution of Asteraceae family and artemisinin biosynthesis.</title>
        <authorList>
            <person name="Shen Q."/>
            <person name="Zhang L."/>
            <person name="Liao Z."/>
            <person name="Wang S."/>
            <person name="Yan T."/>
            <person name="Shi P."/>
            <person name="Liu M."/>
            <person name="Fu X."/>
            <person name="Pan Q."/>
            <person name="Wang Y."/>
            <person name="Lv Z."/>
            <person name="Lu X."/>
            <person name="Zhang F."/>
            <person name="Jiang W."/>
            <person name="Ma Y."/>
            <person name="Chen M."/>
            <person name="Hao X."/>
            <person name="Li L."/>
            <person name="Tang Y."/>
            <person name="Lv G."/>
            <person name="Zhou Y."/>
            <person name="Sun X."/>
            <person name="Brodelius P.E."/>
            <person name="Rose J.K.C."/>
            <person name="Tang K."/>
        </authorList>
    </citation>
    <scope>NUCLEOTIDE SEQUENCE [LARGE SCALE GENOMIC DNA]</scope>
    <source>
        <strain evidence="4">cv. Huhao1</strain>
        <tissue evidence="3">Leaf</tissue>
    </source>
</reference>
<gene>
    <name evidence="3" type="ORF">CTI12_AA188120</name>
</gene>
<organism evidence="3 4">
    <name type="scientific">Artemisia annua</name>
    <name type="common">Sweet wormwood</name>
    <dbReference type="NCBI Taxonomy" id="35608"/>
    <lineage>
        <taxon>Eukaryota</taxon>
        <taxon>Viridiplantae</taxon>
        <taxon>Streptophyta</taxon>
        <taxon>Embryophyta</taxon>
        <taxon>Tracheophyta</taxon>
        <taxon>Spermatophyta</taxon>
        <taxon>Magnoliopsida</taxon>
        <taxon>eudicotyledons</taxon>
        <taxon>Gunneridae</taxon>
        <taxon>Pentapetalae</taxon>
        <taxon>asterids</taxon>
        <taxon>campanulids</taxon>
        <taxon>Asterales</taxon>
        <taxon>Asteraceae</taxon>
        <taxon>Asteroideae</taxon>
        <taxon>Anthemideae</taxon>
        <taxon>Artemisiinae</taxon>
        <taxon>Artemisia</taxon>
    </lineage>
</organism>
<dbReference type="Gene3D" id="2.60.40.2310">
    <property type="match status" value="1"/>
</dbReference>
<dbReference type="STRING" id="35608.A0A2U1NWZ6"/>
<dbReference type="EMBL" id="PKPP01002046">
    <property type="protein sequence ID" value="PWA78029.1"/>
    <property type="molecule type" value="Genomic_DNA"/>
</dbReference>
<evidence type="ECO:0000313" key="3">
    <source>
        <dbReference type="EMBL" id="PWA78029.1"/>
    </source>
</evidence>
<evidence type="ECO:0000259" key="2">
    <source>
        <dbReference type="Pfam" id="PF17766"/>
    </source>
</evidence>
<accession>A0A2U1NWZ6</accession>
<keyword evidence="4" id="KW-1185">Reference proteome</keyword>
<comment type="caution">
    <text evidence="3">The sequence shown here is derived from an EMBL/GenBank/DDBJ whole genome shotgun (WGS) entry which is preliminary data.</text>
</comment>
<dbReference type="Pfam" id="PF17766">
    <property type="entry name" value="fn3_6"/>
    <property type="match status" value="1"/>
</dbReference>
<dbReference type="OrthoDB" id="206201at2759"/>
<dbReference type="InterPro" id="IPR041469">
    <property type="entry name" value="Subtilisin-like_FN3"/>
</dbReference>
<protein>
    <submittedName>
        <fullName evidence="3">Subtilase family protein</fullName>
    </submittedName>
</protein>
<proteinExistence type="predicted"/>
<feature type="region of interest" description="Disordered" evidence="1">
    <location>
        <begin position="104"/>
        <end position="137"/>
    </location>
</feature>
<evidence type="ECO:0000256" key="1">
    <source>
        <dbReference type="SAM" id="MobiDB-lite"/>
    </source>
</evidence>
<dbReference type="Proteomes" id="UP000245207">
    <property type="component" value="Unassembled WGS sequence"/>
</dbReference>
<feature type="domain" description="Subtilisin-like protease fibronectin type-III" evidence="2">
    <location>
        <begin position="179"/>
        <end position="283"/>
    </location>
</feature>
<evidence type="ECO:0000313" key="4">
    <source>
        <dbReference type="Proteomes" id="UP000245207"/>
    </source>
</evidence>
<feature type="compositionally biased region" description="Basic residues" evidence="1">
    <location>
        <begin position="106"/>
        <end position="117"/>
    </location>
</feature>
<dbReference type="AlphaFoldDB" id="A0A2U1NWZ6"/>
<sequence>MDDYKLVLGMEFFDKVQAILITFTNILCILDKGRVCMVTMERGTKSGAKMMSAMQLETDFKELKQNTSDISNDVETSRDTKHVLEEFRGAISRVLPERHALESCSKGRRRARRRHRVTKDEQGSTMVEAKGESSMPVKARHVGDPTVLKEMHDEDVASLVITRKHADCSRAKKAGHTGNLNVPSMTAVFQQYGKRKMSTHFIRTVTNVGEAKSVYSVSLRPPRGMNMTVEPMKLVFRRVGQKLNFLVRVKVVAMKLSPGSSVTKSGSIEWSDGKHFVRSPVVVTMQEPL</sequence>
<name>A0A2U1NWZ6_ARTAN</name>